<dbReference type="Proteomes" id="UP001269375">
    <property type="component" value="Unassembled WGS sequence"/>
</dbReference>
<dbReference type="InterPro" id="IPR018357">
    <property type="entry name" value="Hexapep_transf_CS"/>
</dbReference>
<name>A0ABU1GS82_9GAMM</name>
<dbReference type="HAMAP" id="MF_00523">
    <property type="entry name" value="LpxD"/>
    <property type="match status" value="1"/>
</dbReference>
<dbReference type="EMBL" id="JARWAO010000001">
    <property type="protein sequence ID" value="MDR5894892.1"/>
    <property type="molecule type" value="Genomic_DNA"/>
</dbReference>
<evidence type="ECO:0000259" key="8">
    <source>
        <dbReference type="Pfam" id="PF04613"/>
    </source>
</evidence>
<dbReference type="Pfam" id="PF04613">
    <property type="entry name" value="LpxD"/>
    <property type="match status" value="1"/>
</dbReference>
<dbReference type="Gene3D" id="1.20.5.170">
    <property type="match status" value="1"/>
</dbReference>
<comment type="catalytic activity">
    <reaction evidence="7">
        <text>a UDP-3-O-[(3R)-3-hydroxyacyl]-alpha-D-glucosamine + a (3R)-hydroxyacyl-[ACP] = a UDP-2-N,3-O-bis[(3R)-3-hydroxyacyl]-alpha-D-glucosamine + holo-[ACP] + H(+)</text>
        <dbReference type="Rhea" id="RHEA:53836"/>
        <dbReference type="Rhea" id="RHEA-COMP:9685"/>
        <dbReference type="Rhea" id="RHEA-COMP:9945"/>
        <dbReference type="ChEBI" id="CHEBI:15378"/>
        <dbReference type="ChEBI" id="CHEBI:64479"/>
        <dbReference type="ChEBI" id="CHEBI:78827"/>
        <dbReference type="ChEBI" id="CHEBI:137740"/>
        <dbReference type="ChEBI" id="CHEBI:137748"/>
        <dbReference type="EC" id="2.3.1.191"/>
    </reaction>
</comment>
<feature type="domain" description="UDP-3-O-[3-hydroxymyristoyl] glucosamine N-acyltransferase non-repeat region" evidence="8">
    <location>
        <begin position="28"/>
        <end position="93"/>
    </location>
</feature>
<dbReference type="SUPFAM" id="SSF51161">
    <property type="entry name" value="Trimeric LpxA-like enzymes"/>
    <property type="match status" value="1"/>
</dbReference>
<evidence type="ECO:0000313" key="10">
    <source>
        <dbReference type="Proteomes" id="UP001269375"/>
    </source>
</evidence>
<dbReference type="CDD" id="cd03352">
    <property type="entry name" value="LbH_LpxD"/>
    <property type="match status" value="1"/>
</dbReference>
<feature type="active site" description="Proton acceptor" evidence="7">
    <location>
        <position position="247"/>
    </location>
</feature>
<keyword evidence="10" id="KW-1185">Reference proteome</keyword>
<accession>A0ABU1GS82</accession>
<organism evidence="9 10">
    <name type="scientific">Larsenimonas suaedae</name>
    <dbReference type="NCBI Taxonomy" id="1851019"/>
    <lineage>
        <taxon>Bacteria</taxon>
        <taxon>Pseudomonadati</taxon>
        <taxon>Pseudomonadota</taxon>
        <taxon>Gammaproteobacteria</taxon>
        <taxon>Oceanospirillales</taxon>
        <taxon>Halomonadaceae</taxon>
        <taxon>Larsenimonas</taxon>
    </lineage>
</organism>
<gene>
    <name evidence="7 9" type="primary">lpxD</name>
    <name evidence="9" type="ORF">QC825_02235</name>
</gene>
<evidence type="ECO:0000313" key="9">
    <source>
        <dbReference type="EMBL" id="MDR5894892.1"/>
    </source>
</evidence>
<dbReference type="InterPro" id="IPR011004">
    <property type="entry name" value="Trimer_LpxA-like_sf"/>
</dbReference>
<keyword evidence="3 7" id="KW-0808">Transferase</keyword>
<comment type="caution">
    <text evidence="9">The sequence shown here is derived from an EMBL/GenBank/DDBJ whole genome shotgun (WGS) entry which is preliminary data.</text>
</comment>
<evidence type="ECO:0000256" key="2">
    <source>
        <dbReference type="ARBA" id="ARBA00022556"/>
    </source>
</evidence>
<evidence type="ECO:0000256" key="5">
    <source>
        <dbReference type="ARBA" id="ARBA00023098"/>
    </source>
</evidence>
<proteinExistence type="inferred from homology"/>
<dbReference type="PANTHER" id="PTHR43378">
    <property type="entry name" value="UDP-3-O-ACYLGLUCOSAMINE N-ACYLTRANSFERASE"/>
    <property type="match status" value="1"/>
</dbReference>
<keyword evidence="6 7" id="KW-0012">Acyltransferase</keyword>
<reference evidence="9 10" key="1">
    <citation type="submission" date="2023-04" db="EMBL/GenBank/DDBJ databases">
        <title>A long-awaited taxogenomic arrangement of the family Halomonadaceae.</title>
        <authorList>
            <person name="De La Haba R."/>
            <person name="Chuvochina M."/>
            <person name="Wittouck S."/>
            <person name="Arahal D.R."/>
            <person name="Sanchez-Porro C."/>
            <person name="Hugenholtz P."/>
            <person name="Ventosa A."/>
        </authorList>
    </citation>
    <scope>NUCLEOTIDE SEQUENCE [LARGE SCALE GENOMIC DNA]</scope>
    <source>
        <strain evidence="9 10">DSM 22428</strain>
    </source>
</reference>
<dbReference type="InterPro" id="IPR020573">
    <property type="entry name" value="UDP_GlcNAc_AcTrfase_non-rep"/>
</dbReference>
<keyword evidence="1 7" id="KW-0444">Lipid biosynthesis</keyword>
<comment type="subunit">
    <text evidence="7">Homotrimer.</text>
</comment>
<dbReference type="InterPro" id="IPR007691">
    <property type="entry name" value="LpxD"/>
</dbReference>
<sequence length="346" mass="35845">MTKNASPSYTLAELASLLNATLIGDGERRVCGLSTLTDAGPDDIAFLANRAYAKHLATTRAAAVLLHPEYAEECPTPALLLDNPYLAYAKLSHYFDPLKRDEASVTDVHPTAVISSDVTIGEGVFVGANAVIEAGVCLADGVHIGAGSFVGADVSLGARSYLHPNVVLYHGVIVGASSVIHSGAVIGGDGFGFAHDGAQWHKIAQLGGVVIGDNVEVGSCSSIDRGALGDTVIGSDVKIDSQVQIAHNVHIGEHSALAGCVGIAGSTRVGRHCLLGGGVGLAGHLEIADGVQITGMSLVTNSISEAGVYSSGTGSMPNGLWRRNAVRFKQLDELSRRVTRLERHRD</sequence>
<dbReference type="Gene3D" id="2.160.10.10">
    <property type="entry name" value="Hexapeptide repeat proteins"/>
    <property type="match status" value="1"/>
</dbReference>
<evidence type="ECO:0000256" key="7">
    <source>
        <dbReference type="HAMAP-Rule" id="MF_00523"/>
    </source>
</evidence>
<evidence type="ECO:0000256" key="6">
    <source>
        <dbReference type="ARBA" id="ARBA00023315"/>
    </source>
</evidence>
<evidence type="ECO:0000256" key="1">
    <source>
        <dbReference type="ARBA" id="ARBA00022516"/>
    </source>
</evidence>
<dbReference type="EC" id="2.3.1.191" evidence="7"/>
<comment type="pathway">
    <text evidence="7">Bacterial outer membrane biogenesis; LPS lipid A biosynthesis.</text>
</comment>
<dbReference type="PROSITE" id="PS00101">
    <property type="entry name" value="HEXAPEP_TRANSFERASES"/>
    <property type="match status" value="2"/>
</dbReference>
<comment type="similarity">
    <text evidence="7">Belongs to the transferase hexapeptide repeat family. LpxD subfamily.</text>
</comment>
<dbReference type="InterPro" id="IPR001451">
    <property type="entry name" value="Hexapep"/>
</dbReference>
<keyword evidence="2 7" id="KW-0441">Lipid A biosynthesis</keyword>
<dbReference type="PANTHER" id="PTHR43378:SF2">
    <property type="entry name" value="UDP-3-O-ACYLGLUCOSAMINE N-ACYLTRANSFERASE 1, MITOCHONDRIAL-RELATED"/>
    <property type="match status" value="1"/>
</dbReference>
<dbReference type="NCBIfam" id="TIGR01853">
    <property type="entry name" value="lipid_A_lpxD"/>
    <property type="match status" value="1"/>
</dbReference>
<dbReference type="RefSeq" id="WP_251592725.1">
    <property type="nucleotide sequence ID" value="NZ_JAMLJI010000002.1"/>
</dbReference>
<keyword evidence="4 7" id="KW-0677">Repeat</keyword>
<dbReference type="Pfam" id="PF00132">
    <property type="entry name" value="Hexapep"/>
    <property type="match status" value="3"/>
</dbReference>
<dbReference type="NCBIfam" id="NF002060">
    <property type="entry name" value="PRK00892.1"/>
    <property type="match status" value="1"/>
</dbReference>
<comment type="function">
    <text evidence="7">Catalyzes the N-acylation of UDP-3-O-acylglucosamine using 3-hydroxyacyl-ACP as the acyl donor. Is involved in the biosynthesis of lipid A, a phosphorylated glycolipid that anchors the lipopolysaccharide to the outer membrane of the cell.</text>
</comment>
<protein>
    <recommendedName>
        <fullName evidence="7">UDP-3-O-acylglucosamine N-acyltransferase</fullName>
        <ecNumber evidence="7">2.3.1.191</ecNumber>
    </recommendedName>
</protein>
<evidence type="ECO:0000256" key="3">
    <source>
        <dbReference type="ARBA" id="ARBA00022679"/>
    </source>
</evidence>
<dbReference type="GO" id="GO:0103118">
    <property type="term" value="F:UDP-3-O-[(3R)-3-hydroxyacyl]-glucosamine N-acyltransferase activity"/>
    <property type="evidence" value="ECO:0007669"/>
    <property type="project" value="UniProtKB-EC"/>
</dbReference>
<evidence type="ECO:0000256" key="4">
    <source>
        <dbReference type="ARBA" id="ARBA00022737"/>
    </source>
</evidence>
<dbReference type="Gene3D" id="3.40.1390.10">
    <property type="entry name" value="MurE/MurF, N-terminal domain"/>
    <property type="match status" value="1"/>
</dbReference>
<keyword evidence="5 7" id="KW-0443">Lipid metabolism</keyword>